<evidence type="ECO:0000313" key="12">
    <source>
        <dbReference type="Proteomes" id="UP000016203"/>
    </source>
</evidence>
<proteinExistence type="inferred from homology"/>
<dbReference type="HOGENOM" id="CLU_133067_1_1_6"/>
<dbReference type="AlphaFoldDB" id="R9AU50"/>
<evidence type="ECO:0000256" key="6">
    <source>
        <dbReference type="ARBA" id="ARBA00023136"/>
    </source>
</evidence>
<dbReference type="PATRIC" id="fig|1217699.3.peg.3080"/>
<dbReference type="InterPro" id="IPR000390">
    <property type="entry name" value="Small_drug/metabolite_transptr"/>
</dbReference>
<evidence type="ECO:0000256" key="1">
    <source>
        <dbReference type="ARBA" id="ARBA00004651"/>
    </source>
</evidence>
<dbReference type="EMBL" id="AQFL01000015">
    <property type="protein sequence ID" value="EOR05713.1"/>
    <property type="molecule type" value="Genomic_DNA"/>
</dbReference>
<feature type="transmembrane region" description="Helical" evidence="10">
    <location>
        <begin position="119"/>
        <end position="137"/>
    </location>
</feature>
<dbReference type="FunFam" id="1.10.3730.20:FF:000001">
    <property type="entry name" value="Quaternary ammonium compound resistance transporter SugE"/>
    <property type="match status" value="1"/>
</dbReference>
<evidence type="ECO:0000256" key="9">
    <source>
        <dbReference type="RuleBase" id="RU003942"/>
    </source>
</evidence>
<keyword evidence="4 9" id="KW-0812">Transmembrane</keyword>
<organism evidence="11 12">
    <name type="scientific">Acinetobacter genomosp. 15BJ</name>
    <dbReference type="NCBI Taxonomy" id="106651"/>
    <lineage>
        <taxon>Bacteria</taxon>
        <taxon>Pseudomonadati</taxon>
        <taxon>Pseudomonadota</taxon>
        <taxon>Gammaproteobacteria</taxon>
        <taxon>Moraxellales</taxon>
        <taxon>Moraxellaceae</taxon>
        <taxon>Acinetobacter</taxon>
    </lineage>
</organism>
<feature type="transmembrane region" description="Helical" evidence="10">
    <location>
        <begin position="60"/>
        <end position="81"/>
    </location>
</feature>
<gene>
    <name evidence="11" type="ORF">F896_03143</name>
</gene>
<dbReference type="SUPFAM" id="SSF103481">
    <property type="entry name" value="Multidrug resistance efflux transporter EmrE"/>
    <property type="match status" value="1"/>
</dbReference>
<keyword evidence="3" id="KW-1003">Cell membrane</keyword>
<evidence type="ECO:0000313" key="11">
    <source>
        <dbReference type="EMBL" id="EOR05713.1"/>
    </source>
</evidence>
<feature type="transmembrane region" description="Helical" evidence="10">
    <location>
        <begin position="36"/>
        <end position="54"/>
    </location>
</feature>
<dbReference type="InterPro" id="IPR045324">
    <property type="entry name" value="Small_multidrug_res"/>
</dbReference>
<evidence type="ECO:0000256" key="8">
    <source>
        <dbReference type="ARBA" id="ARBA00039168"/>
    </source>
</evidence>
<dbReference type="Pfam" id="PF00893">
    <property type="entry name" value="Multi_Drug_Res"/>
    <property type="match status" value="1"/>
</dbReference>
<evidence type="ECO:0000256" key="2">
    <source>
        <dbReference type="ARBA" id="ARBA00022448"/>
    </source>
</evidence>
<keyword evidence="2" id="KW-0813">Transport</keyword>
<keyword evidence="5 10" id="KW-1133">Transmembrane helix</keyword>
<dbReference type="Proteomes" id="UP000016203">
    <property type="component" value="Unassembled WGS sequence"/>
</dbReference>
<sequence>MICMFYSTLLHLGGRPPSKESRWDDPTLDKVERNKMAWAILILAGIFEVIWAYSMKMSEGFTKLTPSIVTIVFMILSVVLLSMSMRTLPLGTAYTIWTGIGAIGSFVVGILILNEPMTAMRMIAAVLIVSGLVLMKLSSN</sequence>
<accession>R9AU50</accession>
<protein>
    <recommendedName>
        <fullName evidence="8">Guanidinium exporter</fullName>
    </recommendedName>
</protein>
<dbReference type="GO" id="GO:0005886">
    <property type="term" value="C:plasma membrane"/>
    <property type="evidence" value="ECO:0007669"/>
    <property type="project" value="UniProtKB-SubCell"/>
</dbReference>
<comment type="caution">
    <text evidence="11">The sequence shown here is derived from an EMBL/GenBank/DDBJ whole genome shotgun (WGS) entry which is preliminary data.</text>
</comment>
<name>R9AU50_9GAMM</name>
<dbReference type="InterPro" id="IPR037185">
    <property type="entry name" value="EmrE-like"/>
</dbReference>
<dbReference type="GO" id="GO:0022857">
    <property type="term" value="F:transmembrane transporter activity"/>
    <property type="evidence" value="ECO:0007669"/>
    <property type="project" value="InterPro"/>
</dbReference>
<dbReference type="PANTHER" id="PTHR30561">
    <property type="entry name" value="SMR FAMILY PROTON-DEPENDENT DRUG EFFLUX TRANSPORTER SUGE"/>
    <property type="match status" value="1"/>
</dbReference>
<comment type="subcellular location">
    <subcellularLocation>
        <location evidence="1 9">Cell membrane</location>
        <topology evidence="1 9">Multi-pass membrane protein</topology>
    </subcellularLocation>
</comment>
<evidence type="ECO:0000256" key="4">
    <source>
        <dbReference type="ARBA" id="ARBA00022692"/>
    </source>
</evidence>
<reference evidence="11 12" key="1">
    <citation type="submission" date="2013-03" db="EMBL/GenBank/DDBJ databases">
        <title>The Genome Sequence of Acinetobacter sp. CIP 110321.</title>
        <authorList>
            <consortium name="The Broad Institute Genome Sequencing Platform"/>
            <consortium name="The Broad Institute Genome Sequencing Center for Infectious Disease"/>
            <person name="Cerqueira G."/>
            <person name="Feldgarden M."/>
            <person name="Courvalin P."/>
            <person name="Perichon B."/>
            <person name="Grillot-Courvalin C."/>
            <person name="Clermont D."/>
            <person name="Rocha E."/>
            <person name="Yoon E.-J."/>
            <person name="Nemec A."/>
            <person name="Walker B."/>
            <person name="Young S.K."/>
            <person name="Zeng Q."/>
            <person name="Gargeya S."/>
            <person name="Fitzgerald M."/>
            <person name="Haas B."/>
            <person name="Abouelleil A."/>
            <person name="Alvarado L."/>
            <person name="Arachchi H.M."/>
            <person name="Berlin A.M."/>
            <person name="Chapman S.B."/>
            <person name="Dewar J."/>
            <person name="Goldberg J."/>
            <person name="Griggs A."/>
            <person name="Gujja S."/>
            <person name="Hansen M."/>
            <person name="Howarth C."/>
            <person name="Imamovic A."/>
            <person name="Larimer J."/>
            <person name="McCowan C."/>
            <person name="Murphy C."/>
            <person name="Neiman D."/>
            <person name="Pearson M."/>
            <person name="Priest M."/>
            <person name="Roberts A."/>
            <person name="Saif S."/>
            <person name="Shea T."/>
            <person name="Sisk P."/>
            <person name="Sykes S."/>
            <person name="Wortman J."/>
            <person name="Nusbaum C."/>
            <person name="Birren B."/>
        </authorList>
    </citation>
    <scope>NUCLEOTIDE SEQUENCE [LARGE SCALE GENOMIC DNA]</scope>
    <source>
        <strain evidence="11 12">CIP 110321</strain>
    </source>
</reference>
<dbReference type="GO" id="GO:1990961">
    <property type="term" value="P:xenobiotic detoxification by transmembrane export across the plasma membrane"/>
    <property type="evidence" value="ECO:0007669"/>
    <property type="project" value="UniProtKB-ARBA"/>
</dbReference>
<evidence type="ECO:0000256" key="7">
    <source>
        <dbReference type="ARBA" id="ARBA00038151"/>
    </source>
</evidence>
<evidence type="ECO:0000256" key="3">
    <source>
        <dbReference type="ARBA" id="ARBA00022475"/>
    </source>
</evidence>
<evidence type="ECO:0000256" key="10">
    <source>
        <dbReference type="SAM" id="Phobius"/>
    </source>
</evidence>
<dbReference type="Gene3D" id="1.10.3730.20">
    <property type="match status" value="1"/>
</dbReference>
<keyword evidence="6 10" id="KW-0472">Membrane</keyword>
<comment type="similarity">
    <text evidence="7">Belongs to the drug/metabolite transporter (DMT) superfamily. Small multidrug resistance (SMR) (TC 2.A.7.1) family. Gdx/SugE subfamily.</text>
</comment>
<evidence type="ECO:0000256" key="5">
    <source>
        <dbReference type="ARBA" id="ARBA00022989"/>
    </source>
</evidence>
<feature type="transmembrane region" description="Helical" evidence="10">
    <location>
        <begin position="93"/>
        <end position="113"/>
    </location>
</feature>
<dbReference type="PANTHER" id="PTHR30561:SF0">
    <property type="entry name" value="GUANIDINIUM EXPORTER"/>
    <property type="match status" value="1"/>
</dbReference>